<dbReference type="AlphaFoldDB" id="A0A7U2FDX4"/>
<accession>A0A7U2FDX4</accession>
<dbReference type="EMBL" id="CP069037">
    <property type="protein sequence ID" value="QRD03510.1"/>
    <property type="molecule type" value="Genomic_DNA"/>
</dbReference>
<dbReference type="RefSeq" id="XP_001800566.1">
    <property type="nucleotide sequence ID" value="XM_001800514.1"/>
</dbReference>
<name>A0A7U2FDX4_PHANO</name>
<organism evidence="1 2">
    <name type="scientific">Phaeosphaeria nodorum (strain SN15 / ATCC MYA-4574 / FGSC 10173)</name>
    <name type="common">Glume blotch fungus</name>
    <name type="synonym">Parastagonospora nodorum</name>
    <dbReference type="NCBI Taxonomy" id="321614"/>
    <lineage>
        <taxon>Eukaryota</taxon>
        <taxon>Fungi</taxon>
        <taxon>Dikarya</taxon>
        <taxon>Ascomycota</taxon>
        <taxon>Pezizomycotina</taxon>
        <taxon>Dothideomycetes</taxon>
        <taxon>Pleosporomycetidae</taxon>
        <taxon>Pleosporales</taxon>
        <taxon>Pleosporineae</taxon>
        <taxon>Phaeosphaeriaceae</taxon>
        <taxon>Parastagonospora</taxon>
    </lineage>
</organism>
<dbReference type="OrthoDB" id="5230585at2759"/>
<evidence type="ECO:0000313" key="1">
    <source>
        <dbReference type="EMBL" id="QRD03510.1"/>
    </source>
</evidence>
<keyword evidence="2" id="KW-1185">Reference proteome</keyword>
<dbReference type="KEGG" id="pno:SNOG_10287"/>
<reference evidence="2" key="1">
    <citation type="journal article" date="2021" name="BMC Genomics">
        <title>Chromosome-level genome assembly and manually-curated proteome of model necrotroph Parastagonospora nodorum Sn15 reveals a genome-wide trove of candidate effector homologs, and redundancy of virulence-related functions within an accessory chromosome.</title>
        <authorList>
            <person name="Bertazzoni S."/>
            <person name="Jones D.A.B."/>
            <person name="Phan H.T."/>
            <person name="Tan K.-C."/>
            <person name="Hane J.K."/>
        </authorList>
    </citation>
    <scope>NUCLEOTIDE SEQUENCE [LARGE SCALE GENOMIC DNA]</scope>
    <source>
        <strain evidence="2">SN15 / ATCC MYA-4574 / FGSC 10173)</strain>
    </source>
</reference>
<evidence type="ECO:0000313" key="2">
    <source>
        <dbReference type="Proteomes" id="UP000663193"/>
    </source>
</evidence>
<proteinExistence type="predicted"/>
<gene>
    <name evidence="1" type="ORF">JI435_442050</name>
</gene>
<sequence length="110" mass="13013">MVIDMYLPMYFPLLQICADIARPVAIITDRVKEDTKKSKYSWRDRDSPRVARMLENYECFQELGGPYRLRDQEGANLDDSNWLYRLQMWLRNNAAVEKEQDTETEDVGDS</sequence>
<dbReference type="Proteomes" id="UP000663193">
    <property type="component" value="Chromosome 15"/>
</dbReference>
<protein>
    <submittedName>
        <fullName evidence="1">Uncharacterized protein</fullName>
    </submittedName>
</protein>
<dbReference type="VEuPathDB" id="FungiDB:JI435_442050"/>